<keyword evidence="7" id="KW-1185">Reference proteome</keyword>
<dbReference type="InterPro" id="IPR058163">
    <property type="entry name" value="LysR-type_TF_proteobact-type"/>
</dbReference>
<dbReference type="Proteomes" id="UP000518300">
    <property type="component" value="Unassembled WGS sequence"/>
</dbReference>
<dbReference type="Pfam" id="PF00126">
    <property type="entry name" value="HTH_1"/>
    <property type="match status" value="1"/>
</dbReference>
<dbReference type="AlphaFoldDB" id="A0A848LH54"/>
<dbReference type="SUPFAM" id="SSF46785">
    <property type="entry name" value="Winged helix' DNA-binding domain"/>
    <property type="match status" value="1"/>
</dbReference>
<dbReference type="InterPro" id="IPR005119">
    <property type="entry name" value="LysR_subst-bd"/>
</dbReference>
<gene>
    <name evidence="6" type="ORF">HG543_12255</name>
</gene>
<evidence type="ECO:0000256" key="1">
    <source>
        <dbReference type="ARBA" id="ARBA00009437"/>
    </source>
</evidence>
<dbReference type="CDD" id="cd08422">
    <property type="entry name" value="PBP2_CrgA_like"/>
    <property type="match status" value="1"/>
</dbReference>
<keyword evidence="4" id="KW-0804">Transcription</keyword>
<comment type="similarity">
    <text evidence="1">Belongs to the LysR transcriptional regulatory family.</text>
</comment>
<sequence>MDQLGAMTVFRRVVEAGSYSGAARALRISVASASKQVAWLEQRLGARLLHRTTRRLALTEAGREYHARCGRILDEVAEANARVAEREAAVRGSLRLTAPVSFGLLHMSAPITTFARNHPDVRVELALTDRMVDLVEEGFDVAVRMSARPPDTSLVSVKLARARRVVCAAPGYLKREGRPRKPADLARHRCLINPDTVAPTTWLLRGPEGPIAAEVHAALSVNSSISLRDAALAELGLALLPEFAVAEELRGGRLEAVLTTYEPEPLHIYALHPHGRFMPRRVRLFLDALREQFSGAGWRAR</sequence>
<name>A0A848LH54_9BACT</name>
<dbReference type="Gene3D" id="3.40.190.290">
    <property type="match status" value="1"/>
</dbReference>
<organism evidence="6 7">
    <name type="scientific">Pyxidicoccus fallax</name>
    <dbReference type="NCBI Taxonomy" id="394095"/>
    <lineage>
        <taxon>Bacteria</taxon>
        <taxon>Pseudomonadati</taxon>
        <taxon>Myxococcota</taxon>
        <taxon>Myxococcia</taxon>
        <taxon>Myxococcales</taxon>
        <taxon>Cystobacterineae</taxon>
        <taxon>Myxococcaceae</taxon>
        <taxon>Pyxidicoccus</taxon>
    </lineage>
</organism>
<dbReference type="RefSeq" id="WP_169344908.1">
    <property type="nucleotide sequence ID" value="NZ_JABBJJ010000043.1"/>
</dbReference>
<dbReference type="PANTHER" id="PTHR30537">
    <property type="entry name" value="HTH-TYPE TRANSCRIPTIONAL REGULATOR"/>
    <property type="match status" value="1"/>
</dbReference>
<dbReference type="GO" id="GO:0003700">
    <property type="term" value="F:DNA-binding transcription factor activity"/>
    <property type="evidence" value="ECO:0007669"/>
    <property type="project" value="InterPro"/>
</dbReference>
<evidence type="ECO:0000313" key="6">
    <source>
        <dbReference type="EMBL" id="NMO15618.1"/>
    </source>
</evidence>
<dbReference type="FunFam" id="1.10.10.10:FF:000001">
    <property type="entry name" value="LysR family transcriptional regulator"/>
    <property type="match status" value="1"/>
</dbReference>
<evidence type="ECO:0000256" key="4">
    <source>
        <dbReference type="ARBA" id="ARBA00023163"/>
    </source>
</evidence>
<feature type="domain" description="HTH lysR-type" evidence="5">
    <location>
        <begin position="1"/>
        <end position="59"/>
    </location>
</feature>
<evidence type="ECO:0000256" key="2">
    <source>
        <dbReference type="ARBA" id="ARBA00023015"/>
    </source>
</evidence>
<dbReference type="InterPro" id="IPR036390">
    <property type="entry name" value="WH_DNA-bd_sf"/>
</dbReference>
<dbReference type="Gene3D" id="1.10.10.10">
    <property type="entry name" value="Winged helix-like DNA-binding domain superfamily/Winged helix DNA-binding domain"/>
    <property type="match status" value="1"/>
</dbReference>
<dbReference type="GO" id="GO:0003677">
    <property type="term" value="F:DNA binding"/>
    <property type="evidence" value="ECO:0007669"/>
    <property type="project" value="UniProtKB-KW"/>
</dbReference>
<dbReference type="InterPro" id="IPR000847">
    <property type="entry name" value="LysR_HTH_N"/>
</dbReference>
<reference evidence="6 7" key="1">
    <citation type="submission" date="2020-04" db="EMBL/GenBank/DDBJ databases">
        <title>Draft genome of Pyxidicoccus fallax type strain.</title>
        <authorList>
            <person name="Whitworth D.E."/>
        </authorList>
    </citation>
    <scope>NUCLEOTIDE SEQUENCE [LARGE SCALE GENOMIC DNA]</scope>
    <source>
        <strain evidence="6 7">DSM 14698</strain>
    </source>
</reference>
<dbReference type="EMBL" id="JABBJJ010000043">
    <property type="protein sequence ID" value="NMO15618.1"/>
    <property type="molecule type" value="Genomic_DNA"/>
</dbReference>
<dbReference type="PROSITE" id="PS50931">
    <property type="entry name" value="HTH_LYSR"/>
    <property type="match status" value="1"/>
</dbReference>
<dbReference type="Pfam" id="PF03466">
    <property type="entry name" value="LysR_substrate"/>
    <property type="match status" value="1"/>
</dbReference>
<proteinExistence type="inferred from homology"/>
<evidence type="ECO:0000259" key="5">
    <source>
        <dbReference type="PROSITE" id="PS50931"/>
    </source>
</evidence>
<protein>
    <submittedName>
        <fullName evidence="6">LysR family transcriptional regulator</fullName>
    </submittedName>
</protein>
<keyword evidence="2" id="KW-0805">Transcription regulation</keyword>
<keyword evidence="3" id="KW-0238">DNA-binding</keyword>
<dbReference type="SUPFAM" id="SSF53850">
    <property type="entry name" value="Periplasmic binding protein-like II"/>
    <property type="match status" value="1"/>
</dbReference>
<dbReference type="InterPro" id="IPR036388">
    <property type="entry name" value="WH-like_DNA-bd_sf"/>
</dbReference>
<evidence type="ECO:0000313" key="7">
    <source>
        <dbReference type="Proteomes" id="UP000518300"/>
    </source>
</evidence>
<accession>A0A848LH54</accession>
<dbReference type="PANTHER" id="PTHR30537:SF5">
    <property type="entry name" value="HTH-TYPE TRANSCRIPTIONAL ACTIVATOR TTDR-RELATED"/>
    <property type="match status" value="1"/>
</dbReference>
<evidence type="ECO:0000256" key="3">
    <source>
        <dbReference type="ARBA" id="ARBA00023125"/>
    </source>
</evidence>
<comment type="caution">
    <text evidence="6">The sequence shown here is derived from an EMBL/GenBank/DDBJ whole genome shotgun (WGS) entry which is preliminary data.</text>
</comment>